<sequence length="1539" mass="174342">MEDLGRSPWQLDIRPLGKPMAYQTPWEPVSVVYQTMGGAHGILDYVGYALRNSLSINLQFVGCFSRYTPHLIVAVVCKRKEERPDWSCSSVLPNTNHHDHKPRQGTEMVCTIMVCGQLNHNDLRLRYAGVIDTHGMELKMNGVRFRGVTLLANLAKYQKERSNRMQISSRKPNVLDAAPKFNFISRDSRTFAQVAAGVNVAHQGNSPPIVLNAKTAMSEWTKKTLLIGEALSLDHIANLPEHTFTYENTKYLGGLKLGIKFGSSKEAREFLEDRSRWHEWFKWLTMDMNTDVQYERLAWLKITGVPLRYWDTDNFSKIASKFGKVIIPFESLYDRKDLSMGKVGVITSSKNWINEVVRINVDGTVYGVGVVENTEDWSPFKSCQFEKMEDGSEFEGCNNDNEDDGVSETWIPEEDNDLEEGEFRCEDEPETWMNKTNKHAEFGNPPANVENPKDATVGLNDVIPHEEVNVGCLNESVGMPHVLKDIQTSVFEAGRIRSDPGDVGLDSDTKDIGLMDNSSPIRSSSPAPNNSKTSNSNSNLSSYSKHCCSEPKSKRRKRRRGSRSPINGDASSRVNCPTQNSQDPKSPNGDVQLDLNKEPLLSGSSEGSGETLSNEIIQTVAIGAEIGFQMGVDNPILNEVVGGVKTGWVRRLKKQHKANFIGLQETQISTSSRIDVNGCWDSNEFDYESVDASGRSGGIISIWDISVFQRTDVIKNRHYLVVSGKYTGSPENVILNIVNIYGPQSIRIRRRFIQDANLKDYNMGGERFTYISRVDAKLSKLDRFLTCPNYLQMFPLSHVTAHPREISDHSPITLLSSEADFGPIPFKLFNSWLYKEGFDQLVSDAWYCFRGFGTPDAYLAAKFRFLKDKIKKWRNEGDQIERQEVNVAKDVVKEIEKAAESRSLSSNEQRIRADVIKKIMEWERLQALDLKQKARIKWTIDGDENSKFFHGYINSKNRRNLLHGLMINGRWTTGVNEIKEEAYRFFHDKFTDAHPVRPKFSNPNFKSISMMDAIRIESPFSPEEVKAAVWDCGCEKAPGPDDFTFKFMKKFWGTIKEDVMKFVTHFEESGSFARGCNSSFITLAPKIKDPLCLNDYRPISLIGCLSKIISKLLSNRLKSVIGNLIGDMQSAYVEGRCILEGPLMVNEVCSWAKRAHKKILLFKVDFDKAFDSVNWKYLESTMEQMGFGNKWRSWIRGCLNSSWASVIINGSPTKEFPMSKGVCQGDPLSPYLFIIAMEGLSVAIRTACDKGIFKGVQIPGNGPILSHLFYADDALFIGEWSRANLKNLARILRCDLPFDYLGVPVGANMNLKKHWKPIIKKFQSKLSLWKAKSLLFGGRLTLIKSVLGNLPTYFLSLFRAPVGVIEELEKIRRSFLWGGGEDKKKIHWVSWDKVLAANEAGGLGVGSIQALNIGLLVKWWWRLNNESKSLWARVITGIHNLANKPIDYLSARRYVGVWNNIASSRKFLCGLGIRIHDLFNIKIMSGNNTLFWYDHWIGSSNLKTRYPNLFELESKKRCTVVDMIGDRNQNWKWKSRPSA</sequence>
<evidence type="ECO:0000256" key="1">
    <source>
        <dbReference type="SAM" id="MobiDB-lite"/>
    </source>
</evidence>
<feature type="compositionally biased region" description="Low complexity" evidence="1">
    <location>
        <begin position="598"/>
        <end position="610"/>
    </location>
</feature>
<reference evidence="3 4" key="1">
    <citation type="journal article" date="2017" name="Nat. Commun.">
        <title>Genome assembly with in vitro proximity ligation data and whole-genome triplication in lettuce.</title>
        <authorList>
            <person name="Reyes-Chin-Wo S."/>
            <person name="Wang Z."/>
            <person name="Yang X."/>
            <person name="Kozik A."/>
            <person name="Arikit S."/>
            <person name="Song C."/>
            <person name="Xia L."/>
            <person name="Froenicke L."/>
            <person name="Lavelle D.O."/>
            <person name="Truco M.J."/>
            <person name="Xia R."/>
            <person name="Zhu S."/>
            <person name="Xu C."/>
            <person name="Xu H."/>
            <person name="Xu X."/>
            <person name="Cox K."/>
            <person name="Korf I."/>
            <person name="Meyers B.C."/>
            <person name="Michelmore R.W."/>
        </authorList>
    </citation>
    <scope>NUCLEOTIDE SEQUENCE [LARGE SCALE GENOMIC DNA]</scope>
    <source>
        <strain evidence="4">cv. Salinas</strain>
        <tissue evidence="3">Seedlings</tissue>
    </source>
</reference>
<feature type="compositionally biased region" description="Low complexity" evidence="1">
    <location>
        <begin position="523"/>
        <end position="544"/>
    </location>
</feature>
<dbReference type="Proteomes" id="UP000235145">
    <property type="component" value="Unassembled WGS sequence"/>
</dbReference>
<dbReference type="Pfam" id="PF00078">
    <property type="entry name" value="RVT_1"/>
    <property type="match status" value="1"/>
</dbReference>
<keyword evidence="4" id="KW-1185">Reference proteome</keyword>
<dbReference type="PANTHER" id="PTHR33116:SF79">
    <property type="entry name" value="REVERSE TRANSCRIPTASE DOMAIN, ZINC FINGER, CCHC-TYPE-RELATED"/>
    <property type="match status" value="1"/>
</dbReference>
<gene>
    <name evidence="3" type="ORF">LSAT_V11C800406980</name>
</gene>
<feature type="region of interest" description="Disordered" evidence="1">
    <location>
        <begin position="496"/>
        <end position="610"/>
    </location>
</feature>
<dbReference type="InterPro" id="IPR036691">
    <property type="entry name" value="Endo/exonu/phosph_ase_sf"/>
</dbReference>
<evidence type="ECO:0000313" key="3">
    <source>
        <dbReference type="EMBL" id="KAJ0191688.1"/>
    </source>
</evidence>
<accession>A0A9R1URI3</accession>
<protein>
    <recommendedName>
        <fullName evidence="2">Reverse transcriptase domain-containing protein</fullName>
    </recommendedName>
</protein>
<feature type="compositionally biased region" description="Polar residues" evidence="1">
    <location>
        <begin position="569"/>
        <end position="585"/>
    </location>
</feature>
<evidence type="ECO:0000259" key="2">
    <source>
        <dbReference type="PROSITE" id="PS50878"/>
    </source>
</evidence>
<evidence type="ECO:0000313" key="4">
    <source>
        <dbReference type="Proteomes" id="UP000235145"/>
    </source>
</evidence>
<organism evidence="3 4">
    <name type="scientific">Lactuca sativa</name>
    <name type="common">Garden lettuce</name>
    <dbReference type="NCBI Taxonomy" id="4236"/>
    <lineage>
        <taxon>Eukaryota</taxon>
        <taxon>Viridiplantae</taxon>
        <taxon>Streptophyta</taxon>
        <taxon>Embryophyta</taxon>
        <taxon>Tracheophyta</taxon>
        <taxon>Spermatophyta</taxon>
        <taxon>Magnoliopsida</taxon>
        <taxon>eudicotyledons</taxon>
        <taxon>Gunneridae</taxon>
        <taxon>Pentapetalae</taxon>
        <taxon>asterids</taxon>
        <taxon>campanulids</taxon>
        <taxon>Asterales</taxon>
        <taxon>Asteraceae</taxon>
        <taxon>Cichorioideae</taxon>
        <taxon>Cichorieae</taxon>
        <taxon>Lactucinae</taxon>
        <taxon>Lactuca</taxon>
    </lineage>
</organism>
<dbReference type="InterPro" id="IPR000477">
    <property type="entry name" value="RT_dom"/>
</dbReference>
<feature type="domain" description="Reverse transcriptase" evidence="2">
    <location>
        <begin position="1065"/>
        <end position="1334"/>
    </location>
</feature>
<dbReference type="CDD" id="cd01650">
    <property type="entry name" value="RT_nLTR_like"/>
    <property type="match status" value="1"/>
</dbReference>
<comment type="caution">
    <text evidence="3">The sequence shown here is derived from an EMBL/GenBank/DDBJ whole genome shotgun (WGS) entry which is preliminary data.</text>
</comment>
<name>A0A9R1URI3_LACSA</name>
<dbReference type="EMBL" id="NBSK02000008">
    <property type="protein sequence ID" value="KAJ0191688.1"/>
    <property type="molecule type" value="Genomic_DNA"/>
</dbReference>
<dbReference type="PANTHER" id="PTHR33116">
    <property type="entry name" value="REVERSE TRANSCRIPTASE ZINC-BINDING DOMAIN-CONTAINING PROTEIN-RELATED-RELATED"/>
    <property type="match status" value="1"/>
</dbReference>
<dbReference type="SUPFAM" id="SSF56219">
    <property type="entry name" value="DNase I-like"/>
    <property type="match status" value="1"/>
</dbReference>
<proteinExistence type="predicted"/>
<dbReference type="PROSITE" id="PS50878">
    <property type="entry name" value="RT_POL"/>
    <property type="match status" value="1"/>
</dbReference>
<feature type="compositionally biased region" description="Basic residues" evidence="1">
    <location>
        <begin position="553"/>
        <end position="562"/>
    </location>
</feature>